<gene>
    <name evidence="2" type="ORF">LCGC14_2628680</name>
</gene>
<feature type="non-terminal residue" evidence="2">
    <location>
        <position position="1"/>
    </location>
</feature>
<organism evidence="2">
    <name type="scientific">marine sediment metagenome</name>
    <dbReference type="NCBI Taxonomy" id="412755"/>
    <lineage>
        <taxon>unclassified sequences</taxon>
        <taxon>metagenomes</taxon>
        <taxon>ecological metagenomes</taxon>
    </lineage>
</organism>
<accession>A0A0F9A0T5</accession>
<dbReference type="AlphaFoldDB" id="A0A0F9A0T5"/>
<sequence>HDKCNDKYYHPSMFGEYMRTFADEAAVISLETHTPATEADAERVAGRFDDVEYVVFSNIFWRGSGSNRALIRRAVEAGKKVIVTTNDLYDSYFLPTVGTRSPGRTLPENSTFASVKTVMSFSSSSGERSSAHRYRPRATTPAKWV</sequence>
<reference evidence="2" key="1">
    <citation type="journal article" date="2015" name="Nature">
        <title>Complex archaea that bridge the gap between prokaryotes and eukaryotes.</title>
        <authorList>
            <person name="Spang A."/>
            <person name="Saw J.H."/>
            <person name="Jorgensen S.L."/>
            <person name="Zaremba-Niedzwiedzka K."/>
            <person name="Martijn J."/>
            <person name="Lind A.E."/>
            <person name="van Eijk R."/>
            <person name="Schleper C."/>
            <person name="Guy L."/>
            <person name="Ettema T.J."/>
        </authorList>
    </citation>
    <scope>NUCLEOTIDE SEQUENCE</scope>
</reference>
<feature type="region of interest" description="Disordered" evidence="1">
    <location>
        <begin position="124"/>
        <end position="145"/>
    </location>
</feature>
<evidence type="ECO:0000256" key="1">
    <source>
        <dbReference type="SAM" id="MobiDB-lite"/>
    </source>
</evidence>
<proteinExistence type="predicted"/>
<comment type="caution">
    <text evidence="2">The sequence shown here is derived from an EMBL/GenBank/DDBJ whole genome shotgun (WGS) entry which is preliminary data.</text>
</comment>
<protein>
    <submittedName>
        <fullName evidence="2">Uncharacterized protein</fullName>
    </submittedName>
</protein>
<evidence type="ECO:0000313" key="2">
    <source>
        <dbReference type="EMBL" id="KKL00535.1"/>
    </source>
</evidence>
<dbReference type="EMBL" id="LAZR01045030">
    <property type="protein sequence ID" value="KKL00535.1"/>
    <property type="molecule type" value="Genomic_DNA"/>
</dbReference>
<name>A0A0F9A0T5_9ZZZZ</name>